<evidence type="ECO:0000313" key="4">
    <source>
        <dbReference type="Proteomes" id="UP000503313"/>
    </source>
</evidence>
<proteinExistence type="predicted"/>
<dbReference type="EMBL" id="CP053835">
    <property type="protein sequence ID" value="QKF77787.1"/>
    <property type="molecule type" value="Genomic_DNA"/>
</dbReference>
<sequence length="199" mass="23024">MKIALYSNDIALISRWENILNKYETNIIEDYEDLSNLKNSILILSDCVNLENSDFIISLLLKNLNKILVLKRVPEFENARKWLEKGVQGYGNCLMTSSYLNSAVEAISNNYIWLMPQITTQLLKSMVENKDNKNDDEKLFEILTKTEKKIAKLLKNGYTNLNISQELDISINTVKTHIKHIYEKLNVKDRLSFAGLFSK</sequence>
<protein>
    <submittedName>
        <fullName evidence="3">DNA-binding response regulator, NarL/FixJ family</fullName>
    </submittedName>
</protein>
<dbReference type="InterPro" id="IPR039420">
    <property type="entry name" value="WalR-like"/>
</dbReference>
<name>A0AAE7BGY7_9BACT</name>
<dbReference type="InterPro" id="IPR016032">
    <property type="entry name" value="Sig_transdc_resp-reg_C-effctor"/>
</dbReference>
<keyword evidence="1 3" id="KW-0238">DNA-binding</keyword>
<dbReference type="AlphaFoldDB" id="A0AAE7BGY7"/>
<dbReference type="GO" id="GO:0006355">
    <property type="term" value="P:regulation of DNA-templated transcription"/>
    <property type="evidence" value="ECO:0007669"/>
    <property type="project" value="InterPro"/>
</dbReference>
<organism evidence="3 4">
    <name type="scientific">Arcobacter defluvii</name>
    <dbReference type="NCBI Taxonomy" id="873191"/>
    <lineage>
        <taxon>Bacteria</taxon>
        <taxon>Pseudomonadati</taxon>
        <taxon>Campylobacterota</taxon>
        <taxon>Epsilonproteobacteria</taxon>
        <taxon>Campylobacterales</taxon>
        <taxon>Arcobacteraceae</taxon>
        <taxon>Arcobacter</taxon>
    </lineage>
</organism>
<dbReference type="GO" id="GO:0003677">
    <property type="term" value="F:DNA binding"/>
    <property type="evidence" value="ECO:0007669"/>
    <property type="project" value="UniProtKB-KW"/>
</dbReference>
<gene>
    <name evidence="3" type="ORF">ADFLV_1769</name>
</gene>
<dbReference type="Gene3D" id="3.40.50.2300">
    <property type="match status" value="1"/>
</dbReference>
<dbReference type="CDD" id="cd06170">
    <property type="entry name" value="LuxR_C_like"/>
    <property type="match status" value="1"/>
</dbReference>
<dbReference type="KEGG" id="adz:ADFLV_1769"/>
<dbReference type="SMART" id="SM00421">
    <property type="entry name" value="HTH_LUXR"/>
    <property type="match status" value="1"/>
</dbReference>
<dbReference type="PANTHER" id="PTHR43214:SF37">
    <property type="entry name" value="TRANSCRIPTIONAL REGULATORY PROTEIN YDFI"/>
    <property type="match status" value="1"/>
</dbReference>
<dbReference type="RefSeq" id="WP_172658779.1">
    <property type="nucleotide sequence ID" value="NZ_CP053835.1"/>
</dbReference>
<feature type="domain" description="HTH luxR-type" evidence="2">
    <location>
        <begin position="136"/>
        <end position="199"/>
    </location>
</feature>
<evidence type="ECO:0000259" key="2">
    <source>
        <dbReference type="PROSITE" id="PS50043"/>
    </source>
</evidence>
<evidence type="ECO:0000256" key="1">
    <source>
        <dbReference type="ARBA" id="ARBA00023125"/>
    </source>
</evidence>
<dbReference type="Proteomes" id="UP000503313">
    <property type="component" value="Chromosome"/>
</dbReference>
<evidence type="ECO:0000313" key="3">
    <source>
        <dbReference type="EMBL" id="QKF77787.1"/>
    </source>
</evidence>
<keyword evidence="4" id="KW-1185">Reference proteome</keyword>
<dbReference type="PROSITE" id="PS50043">
    <property type="entry name" value="HTH_LUXR_2"/>
    <property type="match status" value="1"/>
</dbReference>
<reference evidence="3 4" key="1">
    <citation type="submission" date="2020-05" db="EMBL/GenBank/DDBJ databases">
        <title>Complete genome sequencing of Campylobacter and Arcobacter type strains.</title>
        <authorList>
            <person name="Miller W.G."/>
            <person name="Yee E."/>
        </authorList>
    </citation>
    <scope>NUCLEOTIDE SEQUENCE [LARGE SCALE GENOMIC DNA]</scope>
    <source>
        <strain evidence="3 4">LMG 25694</strain>
    </source>
</reference>
<accession>A0AAE7BGY7</accession>
<dbReference type="SUPFAM" id="SSF46894">
    <property type="entry name" value="C-terminal effector domain of the bipartite response regulators"/>
    <property type="match status" value="1"/>
</dbReference>
<dbReference type="PRINTS" id="PR00038">
    <property type="entry name" value="HTHLUXR"/>
</dbReference>
<dbReference type="PANTHER" id="PTHR43214">
    <property type="entry name" value="TWO-COMPONENT RESPONSE REGULATOR"/>
    <property type="match status" value="1"/>
</dbReference>
<dbReference type="PROSITE" id="PS00622">
    <property type="entry name" value="HTH_LUXR_1"/>
    <property type="match status" value="1"/>
</dbReference>
<dbReference type="InterPro" id="IPR000792">
    <property type="entry name" value="Tscrpt_reg_LuxR_C"/>
</dbReference>
<dbReference type="Pfam" id="PF00196">
    <property type="entry name" value="GerE"/>
    <property type="match status" value="1"/>
</dbReference>